<dbReference type="InterPro" id="IPR051311">
    <property type="entry name" value="DedA_domain"/>
</dbReference>
<accession>A0A1G2SDI8</accession>
<dbReference type="Pfam" id="PF09335">
    <property type="entry name" value="VTT_dom"/>
    <property type="match status" value="1"/>
</dbReference>
<evidence type="ECO:0000256" key="2">
    <source>
        <dbReference type="ARBA" id="ARBA00022475"/>
    </source>
</evidence>
<dbReference type="PANTHER" id="PTHR42709:SF6">
    <property type="entry name" value="UNDECAPRENYL PHOSPHATE TRANSPORTER A"/>
    <property type="match status" value="1"/>
</dbReference>
<keyword evidence="5 6" id="KW-0472">Membrane</keyword>
<evidence type="ECO:0000313" key="8">
    <source>
        <dbReference type="EMBL" id="OHA82719.1"/>
    </source>
</evidence>
<dbReference type="PANTHER" id="PTHR42709">
    <property type="entry name" value="ALKALINE PHOSPHATASE LIKE PROTEIN"/>
    <property type="match status" value="1"/>
</dbReference>
<dbReference type="InterPro" id="IPR032816">
    <property type="entry name" value="VTT_dom"/>
</dbReference>
<evidence type="ECO:0000256" key="3">
    <source>
        <dbReference type="ARBA" id="ARBA00022692"/>
    </source>
</evidence>
<feature type="transmembrane region" description="Helical" evidence="6">
    <location>
        <begin position="105"/>
        <end position="127"/>
    </location>
</feature>
<evidence type="ECO:0000256" key="1">
    <source>
        <dbReference type="ARBA" id="ARBA00004651"/>
    </source>
</evidence>
<dbReference type="GO" id="GO:0005886">
    <property type="term" value="C:plasma membrane"/>
    <property type="evidence" value="ECO:0007669"/>
    <property type="project" value="UniProtKB-SubCell"/>
</dbReference>
<gene>
    <name evidence="8" type="ORF">A3B07_01195</name>
</gene>
<organism evidence="8 9">
    <name type="scientific">Candidatus Yonathbacteria bacterium RIFCSPLOWO2_01_FULL_43_27</name>
    <dbReference type="NCBI Taxonomy" id="1802726"/>
    <lineage>
        <taxon>Bacteria</taxon>
        <taxon>Candidatus Yonathiibacteriota</taxon>
    </lineage>
</organism>
<dbReference type="Proteomes" id="UP000178817">
    <property type="component" value="Unassembled WGS sequence"/>
</dbReference>
<feature type="transmembrane region" description="Helical" evidence="6">
    <location>
        <begin position="7"/>
        <end position="31"/>
    </location>
</feature>
<name>A0A1G2SDI8_9BACT</name>
<proteinExistence type="predicted"/>
<evidence type="ECO:0000256" key="5">
    <source>
        <dbReference type="ARBA" id="ARBA00023136"/>
    </source>
</evidence>
<protein>
    <recommendedName>
        <fullName evidence="7">VTT domain-containing protein</fullName>
    </recommendedName>
</protein>
<feature type="transmembrane region" description="Helical" evidence="6">
    <location>
        <begin position="51"/>
        <end position="74"/>
    </location>
</feature>
<feature type="domain" description="VTT" evidence="7">
    <location>
        <begin position="32"/>
        <end position="155"/>
    </location>
</feature>
<comment type="subcellular location">
    <subcellularLocation>
        <location evidence="1">Cell membrane</location>
        <topology evidence="1">Multi-pass membrane protein</topology>
    </subcellularLocation>
</comment>
<feature type="transmembrane region" description="Helical" evidence="6">
    <location>
        <begin position="164"/>
        <end position="186"/>
    </location>
</feature>
<keyword evidence="4 6" id="KW-1133">Transmembrane helix</keyword>
<comment type="caution">
    <text evidence="8">The sequence shown here is derived from an EMBL/GenBank/DDBJ whole genome shotgun (WGS) entry which is preliminary data.</text>
</comment>
<dbReference type="STRING" id="1802726.A3B07_01195"/>
<dbReference type="EMBL" id="MHUV01000004">
    <property type="protein sequence ID" value="OHA82719.1"/>
    <property type="molecule type" value="Genomic_DNA"/>
</dbReference>
<dbReference type="AlphaFoldDB" id="A0A1G2SDI8"/>
<evidence type="ECO:0000313" key="9">
    <source>
        <dbReference type="Proteomes" id="UP000178817"/>
    </source>
</evidence>
<evidence type="ECO:0000256" key="6">
    <source>
        <dbReference type="SAM" id="Phobius"/>
    </source>
</evidence>
<keyword evidence="3 6" id="KW-0812">Transmembrane</keyword>
<evidence type="ECO:0000259" key="7">
    <source>
        <dbReference type="Pfam" id="PF09335"/>
    </source>
</evidence>
<keyword evidence="2" id="KW-1003">Cell membrane</keyword>
<sequence length="199" mass="22136">MPTDINIEMIITVAGYFGIFALMVANGALSFPSSQVLYVVTGYFIAQEKLLLIPVLLAGALGNTVGNIILYELARKYGKSFIIKLKLFPSRELEKVEMAFQKKGAWFIFIGKLLPAIKVFVPIPAGLGKMHRGFFALLMFIASFIWALGFIALGYFFGGTFKVFGLYALIPIAIAIIVVALFYRYLNSNEILNELKKEE</sequence>
<evidence type="ECO:0000256" key="4">
    <source>
        <dbReference type="ARBA" id="ARBA00022989"/>
    </source>
</evidence>
<feature type="transmembrane region" description="Helical" evidence="6">
    <location>
        <begin position="133"/>
        <end position="157"/>
    </location>
</feature>
<reference evidence="8 9" key="1">
    <citation type="journal article" date="2016" name="Nat. Commun.">
        <title>Thousands of microbial genomes shed light on interconnected biogeochemical processes in an aquifer system.</title>
        <authorList>
            <person name="Anantharaman K."/>
            <person name="Brown C.T."/>
            <person name="Hug L.A."/>
            <person name="Sharon I."/>
            <person name="Castelle C.J."/>
            <person name="Probst A.J."/>
            <person name="Thomas B.C."/>
            <person name="Singh A."/>
            <person name="Wilkins M.J."/>
            <person name="Karaoz U."/>
            <person name="Brodie E.L."/>
            <person name="Williams K.H."/>
            <person name="Hubbard S.S."/>
            <person name="Banfield J.F."/>
        </authorList>
    </citation>
    <scope>NUCLEOTIDE SEQUENCE [LARGE SCALE GENOMIC DNA]</scope>
</reference>